<evidence type="ECO:0000313" key="2">
    <source>
        <dbReference type="EMBL" id="EAA30062.1"/>
    </source>
</evidence>
<keyword evidence="3" id="KW-1185">Reference proteome</keyword>
<dbReference type="AlphaFoldDB" id="Q7S3N5"/>
<feature type="compositionally biased region" description="Low complexity" evidence="1">
    <location>
        <begin position="92"/>
        <end position="104"/>
    </location>
</feature>
<evidence type="ECO:0000313" key="3">
    <source>
        <dbReference type="Proteomes" id="UP000001805"/>
    </source>
</evidence>
<feature type="region of interest" description="Disordered" evidence="1">
    <location>
        <begin position="147"/>
        <end position="190"/>
    </location>
</feature>
<evidence type="ECO:0000256" key="1">
    <source>
        <dbReference type="SAM" id="MobiDB-lite"/>
    </source>
</evidence>
<dbReference type="Proteomes" id="UP000001805">
    <property type="component" value="Chromosome 3, Linkage Group III"/>
</dbReference>
<dbReference type="HOGENOM" id="CLU_1428373_0_0_1"/>
<organism evidence="2 3">
    <name type="scientific">Neurospora crassa (strain ATCC 24698 / 74-OR23-1A / CBS 708.71 / DSM 1257 / FGSC 987)</name>
    <dbReference type="NCBI Taxonomy" id="367110"/>
    <lineage>
        <taxon>Eukaryota</taxon>
        <taxon>Fungi</taxon>
        <taxon>Dikarya</taxon>
        <taxon>Ascomycota</taxon>
        <taxon>Pezizomycotina</taxon>
        <taxon>Sordariomycetes</taxon>
        <taxon>Sordariomycetidae</taxon>
        <taxon>Sordariales</taxon>
        <taxon>Sordariaceae</taxon>
        <taxon>Neurospora</taxon>
    </lineage>
</organism>
<feature type="region of interest" description="Disordered" evidence="1">
    <location>
        <begin position="82"/>
        <end position="122"/>
    </location>
</feature>
<protein>
    <submittedName>
        <fullName evidence="2">Uncharacterized protein</fullName>
    </submittedName>
</protein>
<feature type="compositionally biased region" description="Polar residues" evidence="1">
    <location>
        <begin position="106"/>
        <end position="118"/>
    </location>
</feature>
<dbReference type="VEuPathDB" id="FungiDB:NCU08208"/>
<dbReference type="RefSeq" id="XP_959298.1">
    <property type="nucleotide sequence ID" value="XM_954205.1"/>
</dbReference>
<dbReference type="PaxDb" id="5141-EFNCRP00000004667"/>
<gene>
    <name evidence="2" type="ORF">NCU08208</name>
</gene>
<feature type="compositionally biased region" description="Basic and acidic residues" evidence="1">
    <location>
        <begin position="171"/>
        <end position="184"/>
    </location>
</feature>
<reference evidence="2 3" key="1">
    <citation type="journal article" date="2003" name="Nature">
        <title>The genome sequence of the filamentous fungus Neurospora crassa.</title>
        <authorList>
            <person name="Galagan J.E."/>
            <person name="Calvo S.E."/>
            <person name="Borkovich K.A."/>
            <person name="Selker E.U."/>
            <person name="Read N.D."/>
            <person name="Jaffe D."/>
            <person name="FitzHugh W."/>
            <person name="Ma L.J."/>
            <person name="Smirnov S."/>
            <person name="Purcell S."/>
            <person name="Rehman B."/>
            <person name="Elkins T."/>
            <person name="Engels R."/>
            <person name="Wang S."/>
            <person name="Nielsen C.B."/>
            <person name="Butler J."/>
            <person name="Endrizzi M."/>
            <person name="Qui D."/>
            <person name="Ianakiev P."/>
            <person name="Bell-Pedersen D."/>
            <person name="Nelson M.A."/>
            <person name="Werner-Washburne M."/>
            <person name="Selitrennikoff C.P."/>
            <person name="Kinsey J.A."/>
            <person name="Braun E.L."/>
            <person name="Zelter A."/>
            <person name="Schulte U."/>
            <person name="Kothe G.O."/>
            <person name="Jedd G."/>
            <person name="Mewes W."/>
            <person name="Staben C."/>
            <person name="Marcotte E."/>
            <person name="Greenberg D."/>
            <person name="Roy A."/>
            <person name="Foley K."/>
            <person name="Naylor J."/>
            <person name="Stange-Thomann N."/>
            <person name="Barrett R."/>
            <person name="Gnerre S."/>
            <person name="Kamal M."/>
            <person name="Kamvysselis M."/>
            <person name="Mauceli E."/>
            <person name="Bielke C."/>
            <person name="Rudd S."/>
            <person name="Frishman D."/>
            <person name="Krystofova S."/>
            <person name="Rasmussen C."/>
            <person name="Metzenberg R.L."/>
            <person name="Perkins D.D."/>
            <person name="Kroken S."/>
            <person name="Cogoni C."/>
            <person name="Macino G."/>
            <person name="Catcheside D."/>
            <person name="Li W."/>
            <person name="Pratt R.J."/>
            <person name="Osmani S.A."/>
            <person name="DeSouza C.P."/>
            <person name="Glass L."/>
            <person name="Orbach M.J."/>
            <person name="Berglund J.A."/>
            <person name="Voelker R."/>
            <person name="Yarden O."/>
            <person name="Plamann M."/>
            <person name="Seiler S."/>
            <person name="Dunlap J."/>
            <person name="Radford A."/>
            <person name="Aramayo R."/>
            <person name="Natvig D.O."/>
            <person name="Alex L.A."/>
            <person name="Mannhaupt G."/>
            <person name="Ebbole D.J."/>
            <person name="Freitag M."/>
            <person name="Paulsen I."/>
            <person name="Sachs M.S."/>
            <person name="Lander E.S."/>
            <person name="Nusbaum C."/>
            <person name="Birren B."/>
        </authorList>
    </citation>
    <scope>NUCLEOTIDE SEQUENCE [LARGE SCALE GENOMIC DNA]</scope>
    <source>
        <strain evidence="3">ATCC 24698 / 74-OR23-1A / CBS 708.71 / DSM 1257 / FGSC 987</strain>
    </source>
</reference>
<dbReference type="EMBL" id="CM002238">
    <property type="protein sequence ID" value="EAA30062.1"/>
    <property type="molecule type" value="Genomic_DNA"/>
</dbReference>
<sequence length="190" mass="20013">MNNPQRGTLYECGHSLRPGSADNAAGPGGGLTFVTTRLRQCASSFWDAMQARLVADGLPTTLPGMLRANHFSVERYQGLGYRTIGDTDDDGGPAAADGSPVGSPVGSDNLSPQPSSVHSKGFSVRYLRPENLTFHLKCADMFANPSPRLSAGNDGLSEGNPIAQPTANPPDVRDPPTEEKRPDAGLHIST</sequence>
<name>Q7S3N5_NEUCR</name>
<dbReference type="KEGG" id="ncr:NCU08208"/>
<dbReference type="InParanoid" id="Q7S3N5"/>
<dbReference type="GeneID" id="3875461"/>
<accession>Q7S3N5</accession>
<proteinExistence type="predicted"/>